<reference evidence="1 2" key="1">
    <citation type="submission" date="2023-05" db="EMBL/GenBank/DDBJ databases">
        <title>[ruminococcus] sp. nov., isolated from a pig farm feces dump.</title>
        <authorList>
            <person name="Chang Y.-H."/>
        </authorList>
    </citation>
    <scope>NUCLEOTIDE SEQUENCE [LARGE SCALE GENOMIC DNA]</scope>
    <source>
        <strain evidence="1 2">YH-rum2234</strain>
    </source>
</reference>
<gene>
    <name evidence="1" type="ORF">QJ036_12930</name>
</gene>
<dbReference type="RefSeq" id="WP_283231776.1">
    <property type="nucleotide sequence ID" value="NZ_JASGBQ010000031.1"/>
</dbReference>
<dbReference type="InterPro" id="IPR043504">
    <property type="entry name" value="Peptidase_S1_PA_chymotrypsin"/>
</dbReference>
<comment type="caution">
    <text evidence="1">The sequence shown here is derived from an EMBL/GenBank/DDBJ whole genome shotgun (WGS) entry which is preliminary data.</text>
</comment>
<dbReference type="SUPFAM" id="SSF50494">
    <property type="entry name" value="Trypsin-like serine proteases"/>
    <property type="match status" value="1"/>
</dbReference>
<name>A0AAP4BCW8_9FIRM</name>
<evidence type="ECO:0000313" key="1">
    <source>
        <dbReference type="EMBL" id="MDI9243352.1"/>
    </source>
</evidence>
<dbReference type="InterPro" id="IPR009003">
    <property type="entry name" value="Peptidase_S1_PA"/>
</dbReference>
<protein>
    <submittedName>
        <fullName evidence="1">Trypsin-like peptidase domain-containing protein</fullName>
    </submittedName>
</protein>
<dbReference type="Pfam" id="PF13365">
    <property type="entry name" value="Trypsin_2"/>
    <property type="match status" value="1"/>
</dbReference>
<organism evidence="1 2">
    <name type="scientific">Fusibacillus kribbianus</name>
    <dbReference type="NCBI Taxonomy" id="3044208"/>
    <lineage>
        <taxon>Bacteria</taxon>
        <taxon>Bacillati</taxon>
        <taxon>Bacillota</taxon>
        <taxon>Clostridia</taxon>
        <taxon>Lachnospirales</taxon>
        <taxon>Lachnospiraceae</taxon>
        <taxon>Fusibacillus</taxon>
    </lineage>
</organism>
<dbReference type="AlphaFoldDB" id="A0AAP4BCW8"/>
<proteinExistence type="predicted"/>
<dbReference type="EMBL" id="JASGBQ010000031">
    <property type="protein sequence ID" value="MDI9243352.1"/>
    <property type="molecule type" value="Genomic_DNA"/>
</dbReference>
<sequence length="271" mass="30578">MKPISLSEQLLFNTVRLVATDGSSGTGFFYNFKIGDFVYPTIITNKHVVRYNPNEQMTFFLHLQSDDGETIENQQVSLDAKWVFHSKKDLCFCFVNPLFEEVLQKTGKHVFYIANDESILATDRITEELSALEELVMVGYPIGLWDEKNNFPIFRRGYTASHPAYDFNEDGIGLVDMACFPGSSGSPIYVFNEGGYRDKKGNMYLGQSRLIFLGILFAGPQYDATGNVVVTVVPTATNVQSHTPIMTNLGYYIKAKELKEFQDYIESISAQ</sequence>
<evidence type="ECO:0000313" key="2">
    <source>
        <dbReference type="Proteomes" id="UP001300383"/>
    </source>
</evidence>
<dbReference type="Gene3D" id="2.40.10.10">
    <property type="entry name" value="Trypsin-like serine proteases"/>
    <property type="match status" value="2"/>
</dbReference>
<accession>A0AAP4BCW8</accession>
<dbReference type="Proteomes" id="UP001300383">
    <property type="component" value="Unassembled WGS sequence"/>
</dbReference>
<keyword evidence="2" id="KW-1185">Reference proteome</keyword>